<proteinExistence type="predicted"/>
<accession>A0A0C9YQV8</accession>
<evidence type="ECO:0000313" key="1">
    <source>
        <dbReference type="EMBL" id="KIK18966.1"/>
    </source>
</evidence>
<dbReference type="AlphaFoldDB" id="A0A0C9YQV8"/>
<name>A0A0C9YQV8_9AGAM</name>
<reference evidence="2" key="2">
    <citation type="submission" date="2015-01" db="EMBL/GenBank/DDBJ databases">
        <title>Evolutionary Origins and Diversification of the Mycorrhizal Mutualists.</title>
        <authorList>
            <consortium name="DOE Joint Genome Institute"/>
            <consortium name="Mycorrhizal Genomics Consortium"/>
            <person name="Kohler A."/>
            <person name="Kuo A."/>
            <person name="Nagy L.G."/>
            <person name="Floudas D."/>
            <person name="Copeland A."/>
            <person name="Barry K.W."/>
            <person name="Cichocki N."/>
            <person name="Veneault-Fourrey C."/>
            <person name="LaButti K."/>
            <person name="Lindquist E.A."/>
            <person name="Lipzen A."/>
            <person name="Lundell T."/>
            <person name="Morin E."/>
            <person name="Murat C."/>
            <person name="Riley R."/>
            <person name="Ohm R."/>
            <person name="Sun H."/>
            <person name="Tunlid A."/>
            <person name="Henrissat B."/>
            <person name="Grigoriev I.V."/>
            <person name="Hibbett D.S."/>
            <person name="Martin F."/>
        </authorList>
    </citation>
    <scope>NUCLEOTIDE SEQUENCE [LARGE SCALE GENOMIC DNA]</scope>
    <source>
        <strain evidence="2">441</strain>
    </source>
</reference>
<gene>
    <name evidence="1" type="ORF">PISMIDRAFT_683651</name>
</gene>
<protein>
    <submittedName>
        <fullName evidence="1">Uncharacterized protein</fullName>
    </submittedName>
</protein>
<dbReference type="HOGENOM" id="CLU_2655410_0_0_1"/>
<organism evidence="1 2">
    <name type="scientific">Pisolithus microcarpus 441</name>
    <dbReference type="NCBI Taxonomy" id="765257"/>
    <lineage>
        <taxon>Eukaryota</taxon>
        <taxon>Fungi</taxon>
        <taxon>Dikarya</taxon>
        <taxon>Basidiomycota</taxon>
        <taxon>Agaricomycotina</taxon>
        <taxon>Agaricomycetes</taxon>
        <taxon>Agaricomycetidae</taxon>
        <taxon>Boletales</taxon>
        <taxon>Sclerodermatineae</taxon>
        <taxon>Pisolithaceae</taxon>
        <taxon>Pisolithus</taxon>
    </lineage>
</organism>
<evidence type="ECO:0000313" key="2">
    <source>
        <dbReference type="Proteomes" id="UP000054018"/>
    </source>
</evidence>
<dbReference type="EMBL" id="KN833794">
    <property type="protein sequence ID" value="KIK18966.1"/>
    <property type="molecule type" value="Genomic_DNA"/>
</dbReference>
<reference evidence="1 2" key="1">
    <citation type="submission" date="2014-04" db="EMBL/GenBank/DDBJ databases">
        <authorList>
            <consortium name="DOE Joint Genome Institute"/>
            <person name="Kuo A."/>
            <person name="Kohler A."/>
            <person name="Costa M.D."/>
            <person name="Nagy L.G."/>
            <person name="Floudas D."/>
            <person name="Copeland A."/>
            <person name="Barry K.W."/>
            <person name="Cichocki N."/>
            <person name="Veneault-Fourrey C."/>
            <person name="LaButti K."/>
            <person name="Lindquist E.A."/>
            <person name="Lipzen A."/>
            <person name="Lundell T."/>
            <person name="Morin E."/>
            <person name="Murat C."/>
            <person name="Sun H."/>
            <person name="Tunlid A."/>
            <person name="Henrissat B."/>
            <person name="Grigoriev I.V."/>
            <person name="Hibbett D.S."/>
            <person name="Martin F."/>
            <person name="Nordberg H.P."/>
            <person name="Cantor M.N."/>
            <person name="Hua S.X."/>
        </authorList>
    </citation>
    <scope>NUCLEOTIDE SEQUENCE [LARGE SCALE GENOMIC DNA]</scope>
    <source>
        <strain evidence="1 2">441</strain>
    </source>
</reference>
<keyword evidence="2" id="KW-1185">Reference proteome</keyword>
<dbReference type="Proteomes" id="UP000054018">
    <property type="component" value="Unassembled WGS sequence"/>
</dbReference>
<sequence>MYSPPPPFGFIAGPPSQISYPRSQIRPLTGHLLPNLDFQHPRVYLTQHPQQSHLFSSNVEILTFIHPRLMLSTCAT</sequence>